<dbReference type="AlphaFoldDB" id="U5NVQ0"/>
<sequence length="38" mass="4068">MPIGSLAALALQISQASLAEHEYAAARLRREEVGVTFP</sequence>
<accession>U5NVQ0</accession>
<dbReference type="EMBL" id="KF577590">
    <property type="protein sequence ID" value="AGY35422.1"/>
    <property type="molecule type" value="Genomic_DNA"/>
</dbReference>
<protein>
    <submittedName>
        <fullName evidence="1">Uncharacterized protein</fullName>
    </submittedName>
</protein>
<organism evidence="1">
    <name type="scientific">Brevibacterium sp. Ap13</name>
    <dbReference type="NCBI Taxonomy" id="1406197"/>
    <lineage>
        <taxon>Bacteria</taxon>
        <taxon>Bacillati</taxon>
        <taxon>Actinomycetota</taxon>
        <taxon>Actinomycetes</taxon>
        <taxon>Micrococcales</taxon>
        <taxon>Brevibacteriaceae</taxon>
        <taxon>Brevibacterium</taxon>
    </lineage>
</organism>
<keyword evidence="1" id="KW-0614">Plasmid</keyword>
<gene>
    <name evidence="1" type="ORF">AP13_p01130</name>
</gene>
<evidence type="ECO:0000313" key="1">
    <source>
        <dbReference type="EMBL" id="AGY35422.1"/>
    </source>
</evidence>
<proteinExistence type="predicted"/>
<name>U5NVQ0_9MICO</name>
<reference evidence="1" key="1">
    <citation type="journal article" date="2013" name="Genome Announc.">
        <title>Complete Genome Sequence of pAP13, a Large Linear Plasmid of a Brevibacterium Strain Isolated from a Saline Lake at 4,200 Meters above Sea Level in Argentina.</title>
        <authorList>
            <person name="Dib J.R."/>
            <person name="Schuldes J."/>
            <person name="Thurmer A."/>
            <person name="Farias M.E."/>
            <person name="Daniel R."/>
            <person name="Meinhardt F."/>
        </authorList>
    </citation>
    <scope>NUCLEOTIDE SEQUENCE</scope>
    <source>
        <strain evidence="1">Ap13</strain>
        <plasmid evidence="1">pAP13</plasmid>
    </source>
</reference>
<geneLocation type="plasmid" evidence="1">
    <name>pAP13</name>
</geneLocation>